<feature type="region of interest" description="Disordered" evidence="1">
    <location>
        <begin position="626"/>
        <end position="732"/>
    </location>
</feature>
<reference evidence="2" key="1">
    <citation type="submission" date="2021-02" db="EMBL/GenBank/DDBJ databases">
        <authorList>
            <person name="Dougan E. K."/>
            <person name="Rhodes N."/>
            <person name="Thang M."/>
            <person name="Chan C."/>
        </authorList>
    </citation>
    <scope>NUCLEOTIDE SEQUENCE</scope>
</reference>
<dbReference type="EMBL" id="CAJNNV010026280">
    <property type="protein sequence ID" value="CAE8617774.1"/>
    <property type="molecule type" value="Genomic_DNA"/>
</dbReference>
<gene>
    <name evidence="2" type="ORF">PGLA1383_LOCUS35432</name>
</gene>
<protein>
    <submittedName>
        <fullName evidence="2">Uncharacterized protein</fullName>
    </submittedName>
</protein>
<evidence type="ECO:0000313" key="2">
    <source>
        <dbReference type="EMBL" id="CAE8617774.1"/>
    </source>
</evidence>
<dbReference type="Proteomes" id="UP000654075">
    <property type="component" value="Unassembled WGS sequence"/>
</dbReference>
<name>A0A813G074_POLGL</name>
<feature type="compositionally biased region" description="Basic and acidic residues" evidence="1">
    <location>
        <begin position="678"/>
        <end position="687"/>
    </location>
</feature>
<feature type="compositionally biased region" description="Polar residues" evidence="1">
    <location>
        <begin position="644"/>
        <end position="657"/>
    </location>
</feature>
<dbReference type="InterPro" id="IPR036844">
    <property type="entry name" value="Hint_dom_sf"/>
</dbReference>
<dbReference type="SUPFAM" id="SSF51294">
    <property type="entry name" value="Hedgehog/intein (Hint) domain"/>
    <property type="match status" value="1"/>
</dbReference>
<evidence type="ECO:0000256" key="1">
    <source>
        <dbReference type="SAM" id="MobiDB-lite"/>
    </source>
</evidence>
<dbReference type="AlphaFoldDB" id="A0A813G074"/>
<proteinExistence type="predicted"/>
<comment type="caution">
    <text evidence="2">The sequence shown here is derived from an EMBL/GenBank/DDBJ whole genome shotgun (WGS) entry which is preliminary data.</text>
</comment>
<dbReference type="Gene3D" id="2.170.16.10">
    <property type="entry name" value="Hedgehog/Intein (Hint) domain"/>
    <property type="match status" value="1"/>
</dbReference>
<sequence length="1049" mass="113459">MKSLGQGLGLARGWGKSMSSAPCDYNLGKMVFPRLMKWFALAPKDGLPAHLRLQFERSQLQSRKSHHIALVAGQLVMAIVRLRQAQDFWSCGPSENAGGPILQLVLLESAACLAAFIVEAVALLVSRKMSSFFPVVISMLTVSVFHGLIHPGTKWLHGAVQYNSNFLSSQLCGSISSTDAVCWYSEVASSVHWMLAVWVCYSLLLPLRFIRMAMPVSVAIYTLLLQSADGVSREFFPPHFMGVVVVALLFFKQYSEEASARHFLGMSQADAQSLLPHGKSMHGFNSCNRCNRQVCGTSCVHDDSKTSNSDSLGKHTLHSTVASKTGTKSCAGELGWCSRAMSGDTCRVRTGLASQCHRGQGCTLTAPIPTAGSEQGHCSQLLALSKNSSRRAHERLVELPANAATGLSGRSNIDGSGSCGDCLAPDSLVWCQGQQSPVPLRDVVVGDRVLALDPDSKAMAFVRVHNIATEDAGSETRWVNVRAGGSSLLLTESHPMKPHSRSQQVGAQPDQLGWEPPRGVVPAGELQVGLDSLWVVSWELLPVEEVRPAAEHERPAKLVRLDFEEAYVSQVLVCAKPPVCMDSSPGAMSSLCVCSGDVCTSQVSKVAATGRTSHLTELLLQSLAGDRPPKAKTCSEPVIGDRMSTGSLSPRSTQSLPLQAGIWLTPSQSQTDFMDDDPERRSTEHRISSSCKTGGANSEDHAAHKVHRDQGGESATQSSHQRKQQKQQRIREFQARQQLSQLESDQPHAGQNLKAAASSDSVYGLSSSENSLAECPRLEETRTSDIADAFSVWRSRKPDLSQLLALLSATYEQASSISSHPGLSAELDEVCRQAFTLMHEKSTSSSNRQPFANTVLDASQIAVLRRILPAEFRKLEEGSFEFALQQIVLLVLVVVAQESANVGALLRCSRGKDSSGFHSRPRGGEKSVLEVLCLALGPVAEGSCTPHSDVLRLLLNFISEFRVSLMKLLASGLMRGRGNHSKLHMQAMNAQQVCTRMLCGATPGECDIGKRMTIYYHLAQVQPAVLAKKIEGVLGEIINPVAGSFEQLL</sequence>
<evidence type="ECO:0000313" key="3">
    <source>
        <dbReference type="Proteomes" id="UP000654075"/>
    </source>
</evidence>
<accession>A0A813G074</accession>
<keyword evidence="3" id="KW-1185">Reference proteome</keyword>
<feature type="compositionally biased region" description="Basic and acidic residues" evidence="1">
    <location>
        <begin position="698"/>
        <end position="711"/>
    </location>
</feature>
<organism evidence="2 3">
    <name type="scientific">Polarella glacialis</name>
    <name type="common">Dinoflagellate</name>
    <dbReference type="NCBI Taxonomy" id="89957"/>
    <lineage>
        <taxon>Eukaryota</taxon>
        <taxon>Sar</taxon>
        <taxon>Alveolata</taxon>
        <taxon>Dinophyceae</taxon>
        <taxon>Suessiales</taxon>
        <taxon>Suessiaceae</taxon>
        <taxon>Polarella</taxon>
    </lineage>
</organism>